<dbReference type="EMBL" id="KX131180">
    <property type="protein sequence ID" value="AOY36014.1"/>
    <property type="molecule type" value="Genomic_DNA"/>
</dbReference>
<reference evidence="1" key="1">
    <citation type="submission" date="2016-04" db="EMBL/GenBank/DDBJ databases">
        <title>The complete chloroplast genome of the green algae Hariotina sp. MMOGRB 0030F (Scenedesmaceae, Chlorophyta).</title>
        <authorList>
            <person name="He L."/>
            <person name="Lou S."/>
            <person name="Lin X."/>
            <person name="Xie S."/>
            <person name="Qian X."/>
        </authorList>
    </citation>
    <scope>NUCLEOTIDE SEQUENCE</scope>
</reference>
<dbReference type="GO" id="GO:0004519">
    <property type="term" value="F:endonuclease activity"/>
    <property type="evidence" value="ECO:0007669"/>
    <property type="project" value="UniProtKB-KW"/>
</dbReference>
<keyword evidence="1" id="KW-0540">Nuclease</keyword>
<gene>
    <name evidence="1" type="primary">orf256</name>
</gene>
<keyword evidence="1" id="KW-0378">Hydrolase</keyword>
<organism evidence="1">
    <name type="scientific">Hariotina sp. MMOGRB0030F</name>
    <dbReference type="NCBI Taxonomy" id="1867922"/>
    <lineage>
        <taxon>Eukaryota</taxon>
        <taxon>Viridiplantae</taxon>
        <taxon>Chlorophyta</taxon>
        <taxon>core chlorophytes</taxon>
        <taxon>Chlorophyceae</taxon>
        <taxon>CS clade</taxon>
        <taxon>Sphaeropleales</taxon>
        <taxon>Scenedesmaceae</taxon>
        <taxon>Hariotina</taxon>
    </lineage>
</organism>
<keyword evidence="1" id="KW-0934">Plastid</keyword>
<accession>A0A2H4FR75</accession>
<sequence length="256" mass="29839">MIKTPFHILQTAKKFTKFKSEQVPENIYDSYVDYLKNRKLDLTKKTQILEKHHVTPLHKSKIKRGSQEDKNQEKIIVTYEEHNLLHFYHYLVYQLPGDFLFLQLRQNIDVDKAKLSRELGGKNAGKLNTPAQKEQRRKFLKLHPENLNPSKAGSVQSPAQKAQSAKLGKTYGRQAGISRQNAVTKHRIQQPMTWVHQSGVEVFIEKAETLHEIMNILNNYVPRSVKFTSGLSNIVRKIEKRRYGWILLDNENINEI</sequence>
<keyword evidence="1" id="KW-0255">Endonuclease</keyword>
<protein>
    <submittedName>
        <fullName evidence="1">Putative HNH homing endonuclease</fullName>
    </submittedName>
</protein>
<proteinExistence type="predicted"/>
<evidence type="ECO:0000313" key="1">
    <source>
        <dbReference type="EMBL" id="AOY36014.1"/>
    </source>
</evidence>
<geneLocation type="chloroplast" evidence="1"/>
<keyword evidence="1" id="KW-0150">Chloroplast</keyword>
<name>A0A2H4FR75_9CHLO</name>
<dbReference type="AlphaFoldDB" id="A0A2H4FR75"/>